<protein>
    <submittedName>
        <fullName evidence="2">Uncharacterized protein</fullName>
    </submittedName>
</protein>
<evidence type="ECO:0000256" key="1">
    <source>
        <dbReference type="SAM" id="Phobius"/>
    </source>
</evidence>
<accession>A0A934VV45</accession>
<keyword evidence="3" id="KW-1185">Reference proteome</keyword>
<keyword evidence="1" id="KW-0812">Transmembrane</keyword>
<gene>
    <name evidence="2" type="ORF">JIN85_12255</name>
</gene>
<evidence type="ECO:0000313" key="3">
    <source>
        <dbReference type="Proteomes" id="UP000603141"/>
    </source>
</evidence>
<dbReference type="EMBL" id="JAENIJ010000018">
    <property type="protein sequence ID" value="MBK1883192.1"/>
    <property type="molecule type" value="Genomic_DNA"/>
</dbReference>
<comment type="caution">
    <text evidence="2">The sequence shown here is derived from an EMBL/GenBank/DDBJ whole genome shotgun (WGS) entry which is preliminary data.</text>
</comment>
<keyword evidence="1" id="KW-0472">Membrane</keyword>
<sequence>MELTLIEFVLTVIIGSCGFILLALVISRSMRGRAERRSLRRRIICRLCLHAFEARNSEPVVRCPECGVANEHQNLRRWN</sequence>
<evidence type="ECO:0000313" key="2">
    <source>
        <dbReference type="EMBL" id="MBK1883192.1"/>
    </source>
</evidence>
<proteinExistence type="predicted"/>
<dbReference type="AlphaFoldDB" id="A0A934VV45"/>
<reference evidence="2" key="1">
    <citation type="submission" date="2021-01" db="EMBL/GenBank/DDBJ databases">
        <title>Modified the classification status of verrucomicrobia.</title>
        <authorList>
            <person name="Feng X."/>
        </authorList>
    </citation>
    <scope>NUCLEOTIDE SEQUENCE</scope>
    <source>
        <strain evidence="2">KCTC 22041</strain>
    </source>
</reference>
<keyword evidence="1" id="KW-1133">Transmembrane helix</keyword>
<name>A0A934VV45_9BACT</name>
<dbReference type="RefSeq" id="WP_200271072.1">
    <property type="nucleotide sequence ID" value="NZ_JAENIJ010000018.1"/>
</dbReference>
<feature type="transmembrane region" description="Helical" evidence="1">
    <location>
        <begin position="6"/>
        <end position="27"/>
    </location>
</feature>
<organism evidence="2 3">
    <name type="scientific">Luteolibacter pohnpeiensis</name>
    <dbReference type="NCBI Taxonomy" id="454153"/>
    <lineage>
        <taxon>Bacteria</taxon>
        <taxon>Pseudomonadati</taxon>
        <taxon>Verrucomicrobiota</taxon>
        <taxon>Verrucomicrobiia</taxon>
        <taxon>Verrucomicrobiales</taxon>
        <taxon>Verrucomicrobiaceae</taxon>
        <taxon>Luteolibacter</taxon>
    </lineage>
</organism>
<dbReference type="Proteomes" id="UP000603141">
    <property type="component" value="Unassembled WGS sequence"/>
</dbReference>